<name>A0A8E2JF42_9PEZI</name>
<accession>A0A8E2JF42</accession>
<dbReference type="OrthoDB" id="10555447at2759"/>
<dbReference type="EMBL" id="KV744971">
    <property type="protein sequence ID" value="OCK80178.1"/>
    <property type="molecule type" value="Genomic_DNA"/>
</dbReference>
<organism evidence="1 2">
    <name type="scientific">Lepidopterella palustris CBS 459.81</name>
    <dbReference type="NCBI Taxonomy" id="1314670"/>
    <lineage>
        <taxon>Eukaryota</taxon>
        <taxon>Fungi</taxon>
        <taxon>Dikarya</taxon>
        <taxon>Ascomycota</taxon>
        <taxon>Pezizomycotina</taxon>
        <taxon>Dothideomycetes</taxon>
        <taxon>Pleosporomycetidae</taxon>
        <taxon>Mytilinidiales</taxon>
        <taxon>Argynnaceae</taxon>
        <taxon>Lepidopterella</taxon>
    </lineage>
</organism>
<evidence type="ECO:0000313" key="2">
    <source>
        <dbReference type="Proteomes" id="UP000250266"/>
    </source>
</evidence>
<gene>
    <name evidence="1" type="ORF">K432DRAFT_382459</name>
</gene>
<protein>
    <submittedName>
        <fullName evidence="1">Uncharacterized protein</fullName>
    </submittedName>
</protein>
<evidence type="ECO:0000313" key="1">
    <source>
        <dbReference type="EMBL" id="OCK80178.1"/>
    </source>
</evidence>
<dbReference type="Proteomes" id="UP000250266">
    <property type="component" value="Unassembled WGS sequence"/>
</dbReference>
<sequence>MKAIARLTCLYVPPLCWRGQPSPYTYPICPPRYKYATAGPTPFATWTYRWPTSKQRTSMPAYCLQDCHYFYRSALRLLSISTFISPLYA</sequence>
<proteinExistence type="predicted"/>
<keyword evidence="2" id="KW-1185">Reference proteome</keyword>
<dbReference type="AlphaFoldDB" id="A0A8E2JF42"/>
<reference evidence="1 2" key="1">
    <citation type="journal article" date="2016" name="Nat. Commun.">
        <title>Ectomycorrhizal ecology is imprinted in the genome of the dominant symbiotic fungus Cenococcum geophilum.</title>
        <authorList>
            <consortium name="DOE Joint Genome Institute"/>
            <person name="Peter M."/>
            <person name="Kohler A."/>
            <person name="Ohm R.A."/>
            <person name="Kuo A."/>
            <person name="Krutzmann J."/>
            <person name="Morin E."/>
            <person name="Arend M."/>
            <person name="Barry K.W."/>
            <person name="Binder M."/>
            <person name="Choi C."/>
            <person name="Clum A."/>
            <person name="Copeland A."/>
            <person name="Grisel N."/>
            <person name="Haridas S."/>
            <person name="Kipfer T."/>
            <person name="LaButti K."/>
            <person name="Lindquist E."/>
            <person name="Lipzen A."/>
            <person name="Maire R."/>
            <person name="Meier B."/>
            <person name="Mihaltcheva S."/>
            <person name="Molinier V."/>
            <person name="Murat C."/>
            <person name="Poggeler S."/>
            <person name="Quandt C.A."/>
            <person name="Sperisen C."/>
            <person name="Tritt A."/>
            <person name="Tisserant E."/>
            <person name="Crous P.W."/>
            <person name="Henrissat B."/>
            <person name="Nehls U."/>
            <person name="Egli S."/>
            <person name="Spatafora J.W."/>
            <person name="Grigoriev I.V."/>
            <person name="Martin F.M."/>
        </authorList>
    </citation>
    <scope>NUCLEOTIDE SEQUENCE [LARGE SCALE GENOMIC DNA]</scope>
    <source>
        <strain evidence="1 2">CBS 459.81</strain>
    </source>
</reference>